<dbReference type="Gene3D" id="2.150.10.10">
    <property type="entry name" value="Serralysin-like metalloprotease, C-terminal"/>
    <property type="match status" value="1"/>
</dbReference>
<organism evidence="2 3">
    <name type="scientific">Desulfoluna limicola</name>
    <dbReference type="NCBI Taxonomy" id="2810562"/>
    <lineage>
        <taxon>Bacteria</taxon>
        <taxon>Pseudomonadati</taxon>
        <taxon>Thermodesulfobacteriota</taxon>
        <taxon>Desulfobacteria</taxon>
        <taxon>Desulfobacterales</taxon>
        <taxon>Desulfolunaceae</taxon>
        <taxon>Desulfoluna</taxon>
    </lineage>
</organism>
<proteinExistence type="predicted"/>
<feature type="compositionally biased region" description="Low complexity" evidence="1">
    <location>
        <begin position="6233"/>
        <end position="6242"/>
    </location>
</feature>
<dbReference type="Pfam" id="PF00353">
    <property type="entry name" value="HemolysinCabind"/>
    <property type="match status" value="7"/>
</dbReference>
<dbReference type="InterPro" id="IPR018511">
    <property type="entry name" value="Hemolysin-typ_Ca-bd_CS"/>
</dbReference>
<keyword evidence="3" id="KW-1185">Reference proteome</keyword>
<dbReference type="PRINTS" id="PR00313">
    <property type="entry name" value="CABNDNGRPT"/>
</dbReference>
<dbReference type="SUPFAM" id="SSF51120">
    <property type="entry name" value="beta-Roll"/>
    <property type="match status" value="4"/>
</dbReference>
<feature type="region of interest" description="Disordered" evidence="1">
    <location>
        <begin position="6222"/>
        <end position="6265"/>
    </location>
</feature>
<gene>
    <name evidence="2" type="ORF">DSLASN_18110</name>
</gene>
<protein>
    <submittedName>
        <fullName evidence="2">Uncharacterized protein</fullName>
    </submittedName>
</protein>
<dbReference type="Proteomes" id="UP001320148">
    <property type="component" value="Chromosome"/>
</dbReference>
<reference evidence="2 3" key="1">
    <citation type="submission" date="2021-02" db="EMBL/GenBank/DDBJ databases">
        <title>Complete genome of Desulfoluna sp. strain ASN36.</title>
        <authorList>
            <person name="Takahashi A."/>
            <person name="Kojima H."/>
            <person name="Fukui M."/>
        </authorList>
    </citation>
    <scope>NUCLEOTIDE SEQUENCE [LARGE SCALE GENOMIC DNA]</scope>
    <source>
        <strain evidence="2 3">ASN36</strain>
    </source>
</reference>
<evidence type="ECO:0000313" key="2">
    <source>
        <dbReference type="EMBL" id="BCS96179.1"/>
    </source>
</evidence>
<dbReference type="InterPro" id="IPR011049">
    <property type="entry name" value="Serralysin-like_metalloprot_C"/>
</dbReference>
<feature type="compositionally biased region" description="Polar residues" evidence="1">
    <location>
        <begin position="6243"/>
        <end position="6253"/>
    </location>
</feature>
<dbReference type="EMBL" id="AP024488">
    <property type="protein sequence ID" value="BCS96179.1"/>
    <property type="molecule type" value="Genomic_DNA"/>
</dbReference>
<sequence>MTVKLGETVAVTDNHTGEGDVGSWYEYVGSAPAVDIDLSEADFNDETMWKDLGNPVKSIGMGFVGTLMTYLNGNMGLTDTLVDSYSNAKVKGQKVATAGSGTVLILDHDATAVIEEGAQINQDEDGTLNDTHFRSGTQDVVVEALSVNHAVNLVGNFEFSLPKVGGGVSSAEGGSGAGASLGLYWYDNTVTAKIANDVDLYADSLEVDAENQELAVTMLLSGGQSDNFAFNGAFGANVVNNTTLAQIETGANIEVGSGGVSDADGGGASIFVDATDTSYVFAVSGGVASSKSVGVGGSLAVNVSVRDTAAVIGDEHGGLVADGSVTTSGDILVSAGNDGFIGSFAVAGASTSAGTSDDGGSDNAEDPGVTPFNGTGGTQGSDGSTKSDAALLNWQTRMGDVLKEMKESGKVTDNATAVKDSVDQVSKTTGNAKSGYAVSGAFTVNFIHDNAQASVRNIISVDAGNLSLDADDGTMIASLAGSVAFAKTQDDKTAVGVAGGVGINIVTGTTSAFVDGVDLTLCGLEMHADRTGSIVSLSAGAGGAKGKSGYGVGGSLAFSLSMNTTETALRTASGTVDGDILLEAHDDSNVVLIAGAGGFGGKAGVGAAIAFSDIKNTITSGFEHVTGLTHHGDVDIKALSDGMIISAVGAVGVGTGGGGEKGYGVAGTISVNLIDNLVDAFIVDSTTLAGSTGDISLLADDSAAIYSMAGGFAYGKTAGVGIAFALNLLDNEIVSRIEGSTLVTTGNLRTAAEEKGLLTTVCVGGAGAGKYAVAGSVAANVVSNSIDAHISASVDEDTGLVTASDIRVDGSVDVDATDRTSSVAVSGGLAFSNKGAVGAGIGANLIWNDVNAQIDSSYISAGTTLDVDASAEEVLVSVAIGGAGAEKFALGGAISVNDINNRVTAGITNSEGLPQTSADPDVTTASVSAGNDISLTAGDSSTMIVIAGGFAGSKDAAVGAAIGTTHVGNEITATIDNSAVESTAGSVSLLAGFEKPATDDGLSSLNSNLVGVALPTENSGQILNLTIGGAGSGKVAGGVGISVNVIDNDVEASIVNGATVDAAQDVTLAASDKAVIDALAFGGAGSGKVAGGGAIAANVITNDITTLVSDSTVTATAGDVVLESLSSALIRTLGMGVSGAGSVAVSASVLGNDITNHVTATIGGSTVFAGDDVRLTTGDQAPIALPGWMLTIEQQTAVDKALDDSPISLDANILALQVSVAGSGKVGVGVALMGNVITNTAHTRIDGSTVRAGVALDGTVLNSDGDVVLTTLSDSGIIALSVGVGAAGNVGVQASGFGNVITNHISSDIVGGSTVISGGLVDLTARDQSQIRALGLSIGASGSVAASVLIGANVITNSVATLISGSTVASGGALSLTAGNDADILSFTGGIAASGSVAVSTSLSGNVVANSTRAIIEGAGSDIDAGGAIALSATDTSTIDSLAFGVSGSSTGAVGVALSTNVITNTVETRISDADVDGKSTLDLTSNSSAGIHTLALGVSGSGAVAVQVTAMGNVVTNDVIALIRDSEVDTVGDVTLKARDDDPSVIPDWMVPADHSADFNDSLDGSPIDLDANILAVMISVAGSGTVAVNGAFSGNVITNDIVATIESSTVTSSAGDVVLDADSNAGIVALTVGVAGSGAVAVNATGFGNVIANSTQARIEEGAAVTTSLGGIALTADDSSLIRSAGVSVAATGGVSVGALIGANVITNAVISEISGSTVDSGATLNLAATNDADILGLTVGVAGSGGGAAMLSLSASVIDNTTRAAISATLDDDGNVVTRSDVDADEAITLTATDSSEINTLAVGVAGTGGVAGGAALAANVITNRIETEISDSEVDTDTSLALTSSSSAIIRTLAIGVSGSGGAAVQLTAMGNVIANDTSAMISGSTVTAADDITLAARDLAPSAVPFMTAIGSFIPDDDGDSSAEDTRSSRSKLSDALQGSPIDPNSNIVAVLVSVAGTGGVAVNGAFTGNIITNDVEAAIVDSTVTSTSGDIILDSDSSAGIMALTVGVAGSGAVAVNATGFGNDIGNNTQATIAEGSDVTSGGAIRLTADDSSQIRSLGVSVAGTGGIAVGFLAGANIIANDAVAEVSGSKVDSGSTLELMAENSAAILGFTAGVAGAGGGAGMMSLSGNVVSNTTRAAIKSDEDGRSDIDSDGAITLSAKDTSSIDTLAFGVAGSGGGAVGLAAAANVIDNSVETLVSGTDLDTDAGLSLFSESSASIRALAFGISGSGGFAAQLTVLGNAITNDVSSMISGSVVHAVGDVKLTALEVEPGGGAFLTAIDALIPDDPDSSDKSVKEELTDSLKECPFDLTANIVSVNIGIAGAGGLAANAVVSGNVITNSTEALITEASVTSSAGAIDLAGDSKAGIVAVNAGVGIAGGVALNASITKNEIANTISAGVSGGAVLSAAGDITLDAIDNSRIDSLGLSLAGAISTAIGGAFAFNSVNNEASAFIDGTSPGAPAQVVKAGHLTLNAHSTSKINALSMGASVGAVAAGSTQAHSEVGGTVEAYIGSSAEVGMGTASVGAITLSGVSDAEVHSDVMAVSAGIGAGSFNWAKAEVDPTVQAYIGDAAVRVDGDVTVNAESNVSAVADSKGVNAGLAAVGVSKTETTLNSTVEASVGGTLSAGGLSVRATQGAFNTEHAAQASASGSAGALVGVDATISTVTNTNSTRSYIEDNATLTVSGDMVVAATAETRQKATADSNVVGIVAAGITAATASSDTTTTAYIGANSDIAAGNLAVLATAEDDNDAEASPGSGGVVAAASARPQTINTSETTATIKGDTVIDLTGAGSGELDVKASHCAIFATRVLTEAYGALAGSGADADSTIDATVLAAVENYTAGAGKTVADIRAKDIDLLATNRIDGDNYIKGSTGGVVSGAGVDSDTLIDLDTQVKVGENAWLEVVGVASNDHTFSLEALNILNVTDQVIFTTGGALSGAGADLTIKTTQDLARVTVGNGATLHAAGAMDISARGQGDVHGLVSVETYGAGTVAVGTTRVELHPDNQIDINGDAELLAFGDLSLSTGRSSDPNMITASDSYTVEARWDGFAGSAIPISDIDAKAFIIQQNAIDVAAGAILKTGRQANLYADREGLVNLTGKAKAVSWVSEAGDGLNSVLGGGGDEQFEGKELAESHGVVTVDGTIQTGLTRHQSLVLSGWDAVAGTVDATSDLGLTFTTDFKNIENGLVQELNDAEQVLAEFGHTNATLKSFYEGEIARIKAELDASGLGEQVTAPDGTVSTIYPKKNVLTVTVNPIWAQAGVIDVRSDQLQGSGDFIAPGDTSVEIINNTPAFIELLGITIPDVNGGLFLNGVLIEDNDQIGDVNSINADDDNAQGFSGVDPTVEVGEAGFDLPETGGENTPTITVRNDLDVAGVIPPNGGSYPWPDITVLGPDDGGLGIYNDGGTVTLQTLPSGKGSIRIEGTVRAANLNVIAGGDVFVTGVSSYPVGGEPAGLLGNEPGGTTGTYGAGWATAAGVKPASDTAVTNVANDPQSQPYSMYGDRIHIDAEYININGIMQSGRDSYVLDIDDAAYAEARAEMAQGKSGPIYLKETSAANPGFSVYFNSATQQFEVSELKTSGGYIELFGNILNTGTGEIRLLGGYASVEINNTTDFDLVVNRLDVSQRGKGTLIIQDKANGAPVVSGIDADTTDSYTSLYQWTEDGVLLTTNGSSNPSHTGTETIIGYSSSYQPNELLRYGWTTVVEQNKIKKEYTKSGSWLGAVPDIFQDADFEWDSIEVQGTPHYSGSGPYYYFATEGSAEADADYTYNQKTVTMSESDIIRYWHDDYWTWYGSHVYEAKYKQIEGQEVRHTHTLNAHRPVAINFIGEDEGRVTINATGDGDVELHGAILNQQGVTSVTSGGAIESLGDSAYITGRQITLNASGDIGSNAQAVAINLTDSGAPYAGLVAQSLKGDIAIHELRGDLRVQSVEATGGGDVSLTADGAISVARATEHSWHAGVVAGGSIQLTAEGGGIGHGDGSTAPPLVINSGLLPAGAKATLVPGSVSATAAGDIYLQELDGDLWVDQIMTTGNVWIGVVNGDLLDANTMQERDERTYNELKEGVWADLQLTGDSGAQEKIDATLDSYRSIKQQEYRSYWTYRSQQPDSAAYDGDFQVSLSESEEAYYRSELGYDDAAISTLENKRTAEYHTLHKQFAAYFDGQGSAFPDSYDSGFVYVLSTTETDTLTGSIKVWTEEELLSLIGGGLLKSVTDTQVIIEDANIVAEDVTLLVDGQIGRTAEPTLIELDGHTFTSDERVAMAAAERADVTYLSADAVEARVSFDGAANTMTRTDGSPWSGFSAGMAVTVTGNTANGTEGLSYHRVESVDGAVITFGGNTQLVSESGRDVSVSAIVLDPTFASLATTDVAVTFADNGYNSTGRVGDTITRSDGGSWLADGFVAGSLVKIDGISVNATGVGEYYRVADVSASVLTLSGRDKLVSEGDDVTVTIERGESPYIKAIRIDHHDDLNLNTRGAVTATTGGDIFVGSAPVAGSERLLQVNRIQAGTSGDPGSIRLKVGAGISNAAPAGTINITGGDLLLEAGDGGIGSDAAPLITDLFGTSTLTARATQGIYLQEHNAGNTAGSMYIESVYSESGIAHLVADGSIVDALNTDFTKIKAVSIVLEAGGAIGEAGLSPDYLELDMAQSGTVKATANGSVWLAETFNDMNIDSVLSRTGDVDLKAHQSIIDAVDDGSGLSSRPEVDISGNNIILTSEYGGLGVSGNDVDIDSAHSAAGTLTSSSALNTYLIERTGDLLLNTISTGGYGSGYTAFIATPQGSIKNGRTSGSNILSGKTYLFASQDIGEQTKALTTEVGNIEGQSTAGSIWVVNTGAMAVGGVTDTGGPSLLAGGRVELTTMSPLTITENIVATSIALSAVDTGSGDHLTVRDNASLTSTGGDVTLNAGDDLIVEHLGRVTSQTGTVYLNGDVGNSDDEGSTMRIHGFISGMNGIVITAGSDNDRILFSPESFIGDTSIYGGTGDDELIVDQLPTNTNRLDVDGQAGTDNYTINITGVSDYIINVHDSGAADDGSDRLEINGTAADDTFLMRKNFVAGLHGSKETGFSAEVERINYDESINARLRINGLDGADSFYVDDNSTLTTLSGGLGNDRFQIGQMFGSERGVPYVAAGDEIVTTETTLGFLSNGISQSMVVYGGLGNDQLKVYSNKASLKLYGEEGNDEFVVRAFLEKGTNNVAGGGDTDLFGGDGDDSVFYTINAPVGIDGGSGNDKVVVIGTEADDHFVLTADGIYGAGLNVSFNHVEEAEVDGLEGDDNFYILSTGEEVVTTVIGGLGSDSFHVGGDVTGQIVSSSTNGVSSFINHSASSDDPLYNGIFVDGVSLNVANAKNTSLLMSATEVVLDDSHEGQYSLQMLAELPDVATLAFLTVSATRPSQGDNRGKVLVSTNGVDYFESLVLTFDSTGNWSDERTIYVRVTADVAANEEHTIMINHGMQSANPDFHGLNMPGVELYSPDSGHGAPDVPPSDSLVEIEWLSESTQVSPGKTGRYAISLRQEPSAEVTIALLNDGQTLLSSSAANFDPAAWTVTFNADNWDQPVEIMVDVDTDAESGNDLVQQFPIQPHDLTQIRGELIIEGSIPEGRDRSLVTAVTLPSETDEALVGIDVDIDEALQTDHLNIFNDGTVAAAVGGLDATRITGLGMGAAITYHDVEAVDVMLGRGDDTFTVTDTAEGTLTRVHGGGGSDHLIASGGGGADAPLILLGDTTQDGHPYDSTSAEITGGAREYIHAGDDVIDARGAAKSVIIYGGAGNDTIWGSQGDDHIAGGSGNDVIHGQGGSDHIYGDSGFNIDVSTRLSLAGQILTVVNTPSAGDNPEIRDDLMAGADTLDGDGGSDILFGDYGVIGQTPGTQRILSTGGVVGVDTVNLALGADDHLSGGSGNDLLLGGQGADRIDGGAGDNRIFGDNGRVRFTSGVLTELQSTDTTAESTGDDLITAGDGANLVVAGGGNDRVVCGVGDDLILGDNGQIAFTGAGVLARIESYQNFGGDDVVDGGAGDNVAIGGFGDDVMKTGAGDDILVGDNGFVDYDAKGLLERARATAPDLGGDDWLGGGGGNDILIGGAKDDRLFGGDGDDSLMGDGGMVTFQGGRPQFVETVDFFKGGNDYLSGGSGEDILLGSAGHDFFDGNMSDDIIIGEYGRTTIKPDGKVESTVRFAQGNLDLLASTQFELYRNEKREVAATDMGAQASFDSAGWDFQPFSAMGDSRGDSHGSGMTSSSTTVQKTRSGNHASQPVAESKRKTPLKDQHGVFHDYSGMPFDEAFTAARADGLELGDYFIWNGHIYDAGLDSESGGKVLEPGSFAEAFARARENCDGEECTFIWKGKVYRTILEVEPEKFEGDMNTGKSEDDEQGEQGMDLKELDAMRLDETAGIVAAGSMGWGLFSSVSAKKERHLRDDALKTLDRKMKARRYTKWS</sequence>
<dbReference type="NCBIfam" id="NF012206">
    <property type="entry name" value="LktA_tand_53"/>
    <property type="match status" value="21"/>
</dbReference>
<feature type="region of interest" description="Disordered" evidence="1">
    <location>
        <begin position="1920"/>
        <end position="1944"/>
    </location>
</feature>
<accession>A0ABM7PGF2</accession>
<dbReference type="InterPro" id="IPR047881">
    <property type="entry name" value="LktA_repeat"/>
</dbReference>
<evidence type="ECO:0000313" key="3">
    <source>
        <dbReference type="Proteomes" id="UP001320148"/>
    </source>
</evidence>
<dbReference type="PROSITE" id="PS00330">
    <property type="entry name" value="HEMOLYSIN_CALCIUM"/>
    <property type="match status" value="3"/>
</dbReference>
<feature type="region of interest" description="Disordered" evidence="1">
    <location>
        <begin position="2755"/>
        <end position="2774"/>
    </location>
</feature>
<feature type="compositionally biased region" description="Low complexity" evidence="1">
    <location>
        <begin position="2759"/>
        <end position="2773"/>
    </location>
</feature>
<feature type="region of interest" description="Disordered" evidence="1">
    <location>
        <begin position="352"/>
        <end position="386"/>
    </location>
</feature>
<name>A0ABM7PGF2_9BACT</name>
<evidence type="ECO:0000256" key="1">
    <source>
        <dbReference type="SAM" id="MobiDB-lite"/>
    </source>
</evidence>
<dbReference type="InterPro" id="IPR001343">
    <property type="entry name" value="Hemolysn_Ca-bd"/>
</dbReference>